<dbReference type="InterPro" id="IPR006045">
    <property type="entry name" value="Cupin_1"/>
</dbReference>
<evidence type="ECO:0000256" key="1">
    <source>
        <dbReference type="SAM" id="MobiDB-lite"/>
    </source>
</evidence>
<dbReference type="AlphaFoldDB" id="A0AAQ3K4N3"/>
<dbReference type="InterPro" id="IPR036249">
    <property type="entry name" value="Thioredoxin-like_sf"/>
</dbReference>
<reference evidence="3 4" key="1">
    <citation type="submission" date="2023-10" db="EMBL/GenBank/DDBJ databases">
        <title>Chromosome-scale genome assembly provides insights into flower coloration mechanisms of Canna indica.</title>
        <authorList>
            <person name="Li C."/>
        </authorList>
    </citation>
    <scope>NUCLEOTIDE SEQUENCE [LARGE SCALE GENOMIC DNA]</scope>
    <source>
        <tissue evidence="3">Flower</tissue>
    </source>
</reference>
<sequence length="246" mass="26863">MATTALTLPSPSRPPQLPTSSSALLSPPLMPPRSLVETRSLAMSHALLLQGEMLVGSVACSVKCVPCKVIAPKFQKLSEKHLDVVFMKLDRNQGKQGRQGGKGSNRGKSNSVVYSDPLLPILRPAPRPLPFGCAAPPGELLLCFIDTSYRLYTQQLRLGDAFVFPRGSIHFLYNIDVAKPTVVLSGFNSRNTGVQLVPIELFRMEPQFMDEVQKKASRSEGRMSKGIITGCRGGNLNLKKNLESIF</sequence>
<evidence type="ECO:0000313" key="4">
    <source>
        <dbReference type="Proteomes" id="UP001327560"/>
    </source>
</evidence>
<feature type="domain" description="Cupin type-1" evidence="2">
    <location>
        <begin position="138"/>
        <end position="216"/>
    </location>
</feature>
<protein>
    <submittedName>
        <fullName evidence="3">Germin-like protein 3-1</fullName>
    </submittedName>
</protein>
<dbReference type="InterPro" id="IPR011051">
    <property type="entry name" value="RmlC_Cupin_sf"/>
</dbReference>
<dbReference type="PANTHER" id="PTHR31238">
    <property type="entry name" value="GERMIN-LIKE PROTEIN SUBFAMILY 3 MEMBER 3"/>
    <property type="match status" value="1"/>
</dbReference>
<dbReference type="CDD" id="cd02947">
    <property type="entry name" value="TRX_family"/>
    <property type="match status" value="1"/>
</dbReference>
<accession>A0AAQ3K4N3</accession>
<dbReference type="EMBL" id="CP136892">
    <property type="protein sequence ID" value="WOL00920.1"/>
    <property type="molecule type" value="Genomic_DNA"/>
</dbReference>
<dbReference type="SUPFAM" id="SSF51182">
    <property type="entry name" value="RmlC-like cupins"/>
    <property type="match status" value="1"/>
</dbReference>
<proteinExistence type="predicted"/>
<name>A0AAQ3K4N3_9LILI</name>
<dbReference type="SUPFAM" id="SSF52833">
    <property type="entry name" value="Thioredoxin-like"/>
    <property type="match status" value="1"/>
</dbReference>
<dbReference type="InterPro" id="IPR014710">
    <property type="entry name" value="RmlC-like_jellyroll"/>
</dbReference>
<keyword evidence="4" id="KW-1185">Reference proteome</keyword>
<feature type="compositionally biased region" description="Low complexity" evidence="1">
    <location>
        <begin position="18"/>
        <end position="29"/>
    </location>
</feature>
<evidence type="ECO:0000313" key="3">
    <source>
        <dbReference type="EMBL" id="WOL00920.1"/>
    </source>
</evidence>
<gene>
    <name evidence="3" type="ORF">Cni_G09633</name>
</gene>
<dbReference type="Pfam" id="PF00190">
    <property type="entry name" value="Cupin_1"/>
    <property type="match status" value="1"/>
</dbReference>
<dbReference type="Gene3D" id="2.60.120.10">
    <property type="entry name" value="Jelly Rolls"/>
    <property type="match status" value="1"/>
</dbReference>
<feature type="region of interest" description="Disordered" evidence="1">
    <location>
        <begin position="1"/>
        <end position="29"/>
    </location>
</feature>
<feature type="compositionally biased region" description="Polar residues" evidence="1">
    <location>
        <begin position="1"/>
        <end position="10"/>
    </location>
</feature>
<dbReference type="Gene3D" id="3.40.30.10">
    <property type="entry name" value="Glutaredoxin"/>
    <property type="match status" value="1"/>
</dbReference>
<dbReference type="Proteomes" id="UP001327560">
    <property type="component" value="Chromosome 3"/>
</dbReference>
<evidence type="ECO:0000259" key="2">
    <source>
        <dbReference type="Pfam" id="PF00190"/>
    </source>
</evidence>
<feature type="region of interest" description="Disordered" evidence="1">
    <location>
        <begin position="92"/>
        <end position="112"/>
    </location>
</feature>
<organism evidence="3 4">
    <name type="scientific">Canna indica</name>
    <name type="common">Indian-shot</name>
    <dbReference type="NCBI Taxonomy" id="4628"/>
    <lineage>
        <taxon>Eukaryota</taxon>
        <taxon>Viridiplantae</taxon>
        <taxon>Streptophyta</taxon>
        <taxon>Embryophyta</taxon>
        <taxon>Tracheophyta</taxon>
        <taxon>Spermatophyta</taxon>
        <taxon>Magnoliopsida</taxon>
        <taxon>Liliopsida</taxon>
        <taxon>Zingiberales</taxon>
        <taxon>Cannaceae</taxon>
        <taxon>Canna</taxon>
    </lineage>
</organism>